<keyword evidence="9 13" id="KW-0798">TonB box</keyword>
<dbReference type="AlphaFoldDB" id="A0A8J8AXG7"/>
<dbReference type="PROSITE" id="PS52016">
    <property type="entry name" value="TONB_DEPENDENT_REC_3"/>
    <property type="match status" value="1"/>
</dbReference>
<gene>
    <name evidence="17" type="ORF">KB893_004750</name>
    <name evidence="16" type="ORF">KB893_08790</name>
</gene>
<dbReference type="Pfam" id="PF07715">
    <property type="entry name" value="Plug"/>
    <property type="match status" value="1"/>
</dbReference>
<evidence type="ECO:0000313" key="16">
    <source>
        <dbReference type="EMBL" id="MBR0562611.1"/>
    </source>
</evidence>
<reference evidence="17 18" key="1">
    <citation type="journal article" date="2021" name="Microbiol. Resour. Announc.">
        <title>Draft Genome Sequence of Coralloluteibacterium stylophorae LMG 29479T.</title>
        <authorList>
            <person name="Karlyshev A.V."/>
            <person name="Kudryashova E.B."/>
            <person name="Ariskina E.V."/>
            <person name="Conroy A.P."/>
            <person name="Abidueva E.Y."/>
        </authorList>
    </citation>
    <scope>NUCLEOTIDE SEQUENCE [LARGE SCALE GENOMIC DNA]</scope>
    <source>
        <strain evidence="17 18">LMG 29479</strain>
    </source>
</reference>
<evidence type="ECO:0000259" key="15">
    <source>
        <dbReference type="Pfam" id="PF07715"/>
    </source>
</evidence>
<sequence>MGTVLPALVAIPPALAEEPQAIDSGSAAEAGANGAAARLDTISVVGSGSTRATASISQAEILAEAPGISPQNLLGELPGVNVQSTDPYGLYEFGDALRIRGFSSEQVGVTLDGIPLETSDVREGGPISRYVLTENLLDATVSAGSGDVTQPSYHALGGAIRYTSDDPTGVWGGSVSQTLGSDEFVRTFARIDTPEWWSGGPSAYFSAARTRGTQWDNNDATLEADHFEMKVQQAWGMNSLALAWRYNKRDDHDYQSYNLDGSLSWDLNPTASGDPVADASYAGNWTNGRIDSLVSLHGDFLLADRIRLRFVPYVENKRGYGYGTATPDGALTQYENALAGDPDRTDIALLSPGRMAKRLEEIDGDRKGITGSVAWESDLNTLEVGGWYESYEFSQYRPLYNLDEGGDILKDQPFIINYYDRNFDTEVTQVFVKDTLRLLDGRMRLEFGAKGLQVERDFEGIANLDDFYANTTRSTRREDSDWFQPQAGVSFDLGDASQLFANYAENFSAAPRQSLTAGGDTLATLAPEDSENVDLGVRVENGDWSGYIAGYWIAYNNRIIALSDPDPYVVDSTVYQNVGDVETYGVEISGMWRPAPGWRTGASLTLNRSEFQDDYYNSDGSLREVAGNDVPDQPELMFNLNGGYSGEHFFANLEAKYTGDRYGDTFNTEEVPSSVVVNGSLGYQGGRDGPLAGARLQLSVYNLTDTDRIGSVFPNEDYGSYNLLSPRSCYVSLSYDF</sequence>
<keyword evidence="16" id="KW-0675">Receptor</keyword>
<evidence type="ECO:0000256" key="6">
    <source>
        <dbReference type="ARBA" id="ARBA00022729"/>
    </source>
</evidence>
<evidence type="ECO:0000259" key="14">
    <source>
        <dbReference type="Pfam" id="PF00593"/>
    </source>
</evidence>
<evidence type="ECO:0000313" key="18">
    <source>
        <dbReference type="Proteomes" id="UP000675747"/>
    </source>
</evidence>
<dbReference type="PANTHER" id="PTHR32552">
    <property type="entry name" value="FERRICHROME IRON RECEPTOR-RELATED"/>
    <property type="match status" value="1"/>
</dbReference>
<comment type="subcellular location">
    <subcellularLocation>
        <location evidence="1 12">Cell outer membrane</location>
        <topology evidence="1 12">Multi-pass membrane protein</topology>
    </subcellularLocation>
</comment>
<dbReference type="PANTHER" id="PTHR32552:SF89">
    <property type="entry name" value="CATECHOLATE SIDEROPHORE RECEPTOR FIU"/>
    <property type="match status" value="1"/>
</dbReference>
<evidence type="ECO:0000256" key="4">
    <source>
        <dbReference type="ARBA" id="ARBA00022496"/>
    </source>
</evidence>
<evidence type="ECO:0000256" key="7">
    <source>
        <dbReference type="ARBA" id="ARBA00023004"/>
    </source>
</evidence>
<evidence type="ECO:0000256" key="3">
    <source>
        <dbReference type="ARBA" id="ARBA00022452"/>
    </source>
</evidence>
<dbReference type="InterPro" id="IPR012910">
    <property type="entry name" value="Plug_dom"/>
</dbReference>
<dbReference type="EMBL" id="JAGQFT010000063">
    <property type="protein sequence ID" value="MBR0562611.1"/>
    <property type="molecule type" value="Genomic_DNA"/>
</dbReference>
<keyword evidence="8" id="KW-0406">Ion transport</keyword>
<evidence type="ECO:0000256" key="10">
    <source>
        <dbReference type="ARBA" id="ARBA00023136"/>
    </source>
</evidence>
<proteinExistence type="inferred from homology"/>
<keyword evidence="10 12" id="KW-0472">Membrane</keyword>
<keyword evidence="7" id="KW-0408">Iron</keyword>
<protein>
    <submittedName>
        <fullName evidence="16">TonB-dependent receptor</fullName>
    </submittedName>
</protein>
<evidence type="ECO:0000256" key="8">
    <source>
        <dbReference type="ARBA" id="ARBA00023065"/>
    </source>
</evidence>
<dbReference type="Gene3D" id="2.40.170.20">
    <property type="entry name" value="TonB-dependent receptor, beta-barrel domain"/>
    <property type="match status" value="1"/>
</dbReference>
<dbReference type="EMBL" id="JAGQFT020000003">
    <property type="protein sequence ID" value="MBS7456446.1"/>
    <property type="molecule type" value="Genomic_DNA"/>
</dbReference>
<feature type="domain" description="TonB-dependent receptor-like beta-barrel" evidence="14">
    <location>
        <begin position="246"/>
        <end position="703"/>
    </location>
</feature>
<name>A0A8J8AXG7_9GAMM</name>
<evidence type="ECO:0000256" key="9">
    <source>
        <dbReference type="ARBA" id="ARBA00023077"/>
    </source>
</evidence>
<comment type="caution">
    <text evidence="16">The sequence shown here is derived from an EMBL/GenBank/DDBJ whole genome shotgun (WGS) entry which is preliminary data.</text>
</comment>
<keyword evidence="2 12" id="KW-0813">Transport</keyword>
<evidence type="ECO:0000256" key="5">
    <source>
        <dbReference type="ARBA" id="ARBA00022692"/>
    </source>
</evidence>
<keyword evidence="4" id="KW-0410">Iron transport</keyword>
<organism evidence="16">
    <name type="scientific">Coralloluteibacterium stylophorae</name>
    <dbReference type="NCBI Taxonomy" id="1776034"/>
    <lineage>
        <taxon>Bacteria</taxon>
        <taxon>Pseudomonadati</taxon>
        <taxon>Pseudomonadota</taxon>
        <taxon>Gammaproteobacteria</taxon>
        <taxon>Lysobacterales</taxon>
        <taxon>Lysobacteraceae</taxon>
        <taxon>Coralloluteibacterium</taxon>
    </lineage>
</organism>
<reference evidence="16" key="2">
    <citation type="submission" date="2021-04" db="EMBL/GenBank/DDBJ databases">
        <authorList>
            <person name="Karlyshev A.V."/>
        </authorList>
    </citation>
    <scope>NUCLEOTIDE SEQUENCE</scope>
    <source>
        <strain evidence="16">LMG 29479</strain>
    </source>
</reference>
<dbReference type="InterPro" id="IPR036942">
    <property type="entry name" value="Beta-barrel_TonB_sf"/>
</dbReference>
<dbReference type="InterPro" id="IPR000531">
    <property type="entry name" value="Beta-barrel_TonB"/>
</dbReference>
<dbReference type="Proteomes" id="UP000675747">
    <property type="component" value="Unassembled WGS sequence"/>
</dbReference>
<evidence type="ECO:0000313" key="17">
    <source>
        <dbReference type="EMBL" id="MBS7456446.1"/>
    </source>
</evidence>
<dbReference type="Gene3D" id="2.170.130.10">
    <property type="entry name" value="TonB-dependent receptor, plug domain"/>
    <property type="match status" value="1"/>
</dbReference>
<dbReference type="GO" id="GO:0009279">
    <property type="term" value="C:cell outer membrane"/>
    <property type="evidence" value="ECO:0007669"/>
    <property type="project" value="UniProtKB-SubCell"/>
</dbReference>
<keyword evidence="3 12" id="KW-1134">Transmembrane beta strand</keyword>
<evidence type="ECO:0000256" key="12">
    <source>
        <dbReference type="PROSITE-ProRule" id="PRU01360"/>
    </source>
</evidence>
<evidence type="ECO:0000256" key="11">
    <source>
        <dbReference type="ARBA" id="ARBA00023237"/>
    </source>
</evidence>
<dbReference type="InterPro" id="IPR039426">
    <property type="entry name" value="TonB-dep_rcpt-like"/>
</dbReference>
<dbReference type="SUPFAM" id="SSF56935">
    <property type="entry name" value="Porins"/>
    <property type="match status" value="1"/>
</dbReference>
<accession>A0A8J8AXG7</accession>
<dbReference type="InterPro" id="IPR037066">
    <property type="entry name" value="Plug_dom_sf"/>
</dbReference>
<feature type="domain" description="TonB-dependent receptor plug" evidence="15">
    <location>
        <begin position="50"/>
        <end position="147"/>
    </location>
</feature>
<keyword evidence="5 12" id="KW-0812">Transmembrane</keyword>
<keyword evidence="11 12" id="KW-0998">Cell outer membrane</keyword>
<keyword evidence="6" id="KW-0732">Signal</keyword>
<dbReference type="GO" id="GO:0015344">
    <property type="term" value="F:siderophore uptake transmembrane transporter activity"/>
    <property type="evidence" value="ECO:0007669"/>
    <property type="project" value="TreeGrafter"/>
</dbReference>
<comment type="similarity">
    <text evidence="12 13">Belongs to the TonB-dependent receptor family.</text>
</comment>
<evidence type="ECO:0000256" key="2">
    <source>
        <dbReference type="ARBA" id="ARBA00022448"/>
    </source>
</evidence>
<evidence type="ECO:0000256" key="13">
    <source>
        <dbReference type="RuleBase" id="RU003357"/>
    </source>
</evidence>
<dbReference type="Pfam" id="PF00593">
    <property type="entry name" value="TonB_dep_Rec_b-barrel"/>
    <property type="match status" value="1"/>
</dbReference>
<keyword evidence="18" id="KW-1185">Reference proteome</keyword>
<evidence type="ECO:0000256" key="1">
    <source>
        <dbReference type="ARBA" id="ARBA00004571"/>
    </source>
</evidence>